<evidence type="ECO:0000256" key="2">
    <source>
        <dbReference type="ARBA" id="ARBA00012150"/>
    </source>
</evidence>
<reference evidence="9" key="1">
    <citation type="submission" date="2025-08" db="UniProtKB">
        <authorList>
            <consortium name="RefSeq"/>
        </authorList>
    </citation>
    <scope>IDENTIFICATION</scope>
    <source>
        <strain evidence="9">11010-0011.00</strain>
        <tissue evidence="9">Whole body</tissue>
    </source>
</reference>
<evidence type="ECO:0000256" key="4">
    <source>
        <dbReference type="ARBA" id="ARBA00047645"/>
    </source>
</evidence>
<dbReference type="InterPro" id="IPR001792">
    <property type="entry name" value="Acylphosphatase-like_dom"/>
</dbReference>
<protein>
    <recommendedName>
        <fullName evidence="2">acylphosphatase</fullName>
        <ecNumber evidence="2">3.6.1.7</ecNumber>
    </recommendedName>
</protein>
<organism evidence="8 9">
    <name type="scientific">Drosophila lebanonensis</name>
    <name type="common">Fruit fly</name>
    <name type="synonym">Scaptodrosophila lebanonensis</name>
    <dbReference type="NCBI Taxonomy" id="7225"/>
    <lineage>
        <taxon>Eukaryota</taxon>
        <taxon>Metazoa</taxon>
        <taxon>Ecdysozoa</taxon>
        <taxon>Arthropoda</taxon>
        <taxon>Hexapoda</taxon>
        <taxon>Insecta</taxon>
        <taxon>Pterygota</taxon>
        <taxon>Neoptera</taxon>
        <taxon>Endopterygota</taxon>
        <taxon>Diptera</taxon>
        <taxon>Brachycera</taxon>
        <taxon>Muscomorpha</taxon>
        <taxon>Ephydroidea</taxon>
        <taxon>Drosophilidae</taxon>
        <taxon>Scaptodrosophila</taxon>
    </lineage>
</organism>
<name>A0A6J2TRK8_DROLE</name>
<dbReference type="OrthoDB" id="7961613at2759"/>
<keyword evidence="8" id="KW-1185">Reference proteome</keyword>
<dbReference type="PROSITE" id="PS51160">
    <property type="entry name" value="ACYLPHOSPHATASE_3"/>
    <property type="match status" value="1"/>
</dbReference>
<evidence type="ECO:0000259" key="7">
    <source>
        <dbReference type="PROSITE" id="PS51160"/>
    </source>
</evidence>
<evidence type="ECO:0000256" key="5">
    <source>
        <dbReference type="PROSITE-ProRule" id="PRU00520"/>
    </source>
</evidence>
<dbReference type="Pfam" id="PF00708">
    <property type="entry name" value="Acylphosphatase"/>
    <property type="match status" value="1"/>
</dbReference>
<comment type="similarity">
    <text evidence="1 6">Belongs to the acylphosphatase family.</text>
</comment>
<dbReference type="InterPro" id="IPR036046">
    <property type="entry name" value="Acylphosphatase-like_dom_sf"/>
</dbReference>
<dbReference type="EC" id="3.6.1.7" evidence="2"/>
<dbReference type="InterPro" id="IPR020456">
    <property type="entry name" value="Acylphosphatase"/>
</dbReference>
<keyword evidence="3" id="KW-0378">Hydrolase</keyword>
<sequence length="119" mass="13740">MNKPVEKEQKDTEKRLVSCDFEIRGKIPKDKFEPFASSQALILGVFGYIERVSDECLRGQLQGEEKLIEAFRKLIETAMEYVAAIKEFIIINIKAIEECTYQTFEVRDSTCKKPNADKK</sequence>
<gene>
    <name evidence="9" type="primary">LOC115627201</name>
</gene>
<dbReference type="SUPFAM" id="SSF54975">
    <property type="entry name" value="Acylphosphatase/BLUF domain-like"/>
    <property type="match status" value="1"/>
</dbReference>
<dbReference type="AlphaFoldDB" id="A0A6J2TRK8"/>
<dbReference type="PANTHER" id="PTHR10029">
    <property type="entry name" value="ACYLPHOSPHATASE"/>
    <property type="match status" value="1"/>
</dbReference>
<evidence type="ECO:0000256" key="6">
    <source>
        <dbReference type="RuleBase" id="RU004168"/>
    </source>
</evidence>
<dbReference type="Gene3D" id="3.30.70.100">
    <property type="match status" value="1"/>
</dbReference>
<dbReference type="GO" id="GO:0003998">
    <property type="term" value="F:acylphosphatase activity"/>
    <property type="evidence" value="ECO:0007669"/>
    <property type="project" value="UniProtKB-EC"/>
</dbReference>
<evidence type="ECO:0000256" key="3">
    <source>
        <dbReference type="ARBA" id="ARBA00022801"/>
    </source>
</evidence>
<evidence type="ECO:0000313" key="8">
    <source>
        <dbReference type="Proteomes" id="UP000504634"/>
    </source>
</evidence>
<feature type="domain" description="Acylphosphatase-like" evidence="7">
    <location>
        <begin position="18"/>
        <end position="108"/>
    </location>
</feature>
<evidence type="ECO:0000256" key="1">
    <source>
        <dbReference type="ARBA" id="ARBA00005614"/>
    </source>
</evidence>
<evidence type="ECO:0000313" key="9">
    <source>
        <dbReference type="RefSeq" id="XP_030378679.1"/>
    </source>
</evidence>
<dbReference type="RefSeq" id="XP_030378679.1">
    <property type="nucleotide sequence ID" value="XM_030522819.1"/>
</dbReference>
<accession>A0A6J2TRK8</accession>
<dbReference type="GeneID" id="115627201"/>
<proteinExistence type="inferred from homology"/>
<dbReference type="Proteomes" id="UP000504634">
    <property type="component" value="Unplaced"/>
</dbReference>
<comment type="catalytic activity">
    <reaction evidence="4">
        <text>an acyl phosphate + H2O = a carboxylate + phosphate + H(+)</text>
        <dbReference type="Rhea" id="RHEA:14965"/>
        <dbReference type="ChEBI" id="CHEBI:15377"/>
        <dbReference type="ChEBI" id="CHEBI:15378"/>
        <dbReference type="ChEBI" id="CHEBI:29067"/>
        <dbReference type="ChEBI" id="CHEBI:43474"/>
        <dbReference type="ChEBI" id="CHEBI:59918"/>
        <dbReference type="EC" id="3.6.1.7"/>
    </reaction>
</comment>
<dbReference type="PANTHER" id="PTHR10029:SF3">
    <property type="entry name" value="ACYLPHOSPHATASE-RELATED"/>
    <property type="match status" value="1"/>
</dbReference>
<comment type="caution">
    <text evidence="5">Lacks conserved residue(s) required for the propagation of feature annotation.</text>
</comment>